<sequence>MQRDNRNQNFIRDQNLLESIKNRIIKNLNRIFFQNFPLLQNLTFFDLENEKSAVISFVQDALFVKRENVKYQCQIFVSIAFQNLYNIYMNTVCRIVFNAYYDDLKD</sequence>
<accession>A0A0V1BXY7</accession>
<dbReference type="InParanoid" id="A0A0V1BXY7"/>
<dbReference type="EMBL" id="JYDH01000007">
    <property type="protein sequence ID" value="KRY41628.1"/>
    <property type="molecule type" value="Genomic_DNA"/>
</dbReference>
<evidence type="ECO:0000313" key="2">
    <source>
        <dbReference type="Proteomes" id="UP000054776"/>
    </source>
</evidence>
<proteinExistence type="predicted"/>
<name>A0A0V1BXY7_TRISP</name>
<evidence type="ECO:0000313" key="1">
    <source>
        <dbReference type="EMBL" id="KRY41628.1"/>
    </source>
</evidence>
<keyword evidence="2" id="KW-1185">Reference proteome</keyword>
<protein>
    <submittedName>
        <fullName evidence="1">Uncharacterized protein</fullName>
    </submittedName>
</protein>
<comment type="caution">
    <text evidence="1">The sequence shown here is derived from an EMBL/GenBank/DDBJ whole genome shotgun (WGS) entry which is preliminary data.</text>
</comment>
<dbReference type="Proteomes" id="UP000054776">
    <property type="component" value="Unassembled WGS sequence"/>
</dbReference>
<gene>
    <name evidence="1" type="ORF">T01_10276</name>
</gene>
<organism evidence="1 2">
    <name type="scientific">Trichinella spiralis</name>
    <name type="common">Trichina worm</name>
    <dbReference type="NCBI Taxonomy" id="6334"/>
    <lineage>
        <taxon>Eukaryota</taxon>
        <taxon>Metazoa</taxon>
        <taxon>Ecdysozoa</taxon>
        <taxon>Nematoda</taxon>
        <taxon>Enoplea</taxon>
        <taxon>Dorylaimia</taxon>
        <taxon>Trichinellida</taxon>
        <taxon>Trichinellidae</taxon>
        <taxon>Trichinella</taxon>
    </lineage>
</organism>
<dbReference type="AlphaFoldDB" id="A0A0V1BXY7"/>
<reference evidence="1 2" key="1">
    <citation type="submission" date="2015-01" db="EMBL/GenBank/DDBJ databases">
        <title>Evolution of Trichinella species and genotypes.</title>
        <authorList>
            <person name="Korhonen P.K."/>
            <person name="Edoardo P."/>
            <person name="Giuseppe L.R."/>
            <person name="Gasser R.B."/>
        </authorList>
    </citation>
    <scope>NUCLEOTIDE SEQUENCE [LARGE SCALE GENOMIC DNA]</scope>
    <source>
        <strain evidence="1">ISS3</strain>
    </source>
</reference>